<keyword evidence="3" id="KW-0067">ATP-binding</keyword>
<dbReference type="SUPFAM" id="SSF52540">
    <property type="entry name" value="P-loop containing nucleoside triphosphate hydrolases"/>
    <property type="match status" value="1"/>
</dbReference>
<dbReference type="InterPro" id="IPR000330">
    <property type="entry name" value="SNF2_N"/>
</dbReference>
<feature type="domain" description="Helicase ATP-binding" evidence="4">
    <location>
        <begin position="1"/>
        <end position="164"/>
    </location>
</feature>
<keyword evidence="1" id="KW-0547">Nucleotide-binding</keyword>
<dbReference type="InterPro" id="IPR027417">
    <property type="entry name" value="P-loop_NTPase"/>
</dbReference>
<name>A0ABR1Y595_9PEZI</name>
<evidence type="ECO:0000256" key="1">
    <source>
        <dbReference type="ARBA" id="ARBA00022741"/>
    </source>
</evidence>
<evidence type="ECO:0000256" key="2">
    <source>
        <dbReference type="ARBA" id="ARBA00022801"/>
    </source>
</evidence>
<dbReference type="PANTHER" id="PTHR45626">
    <property type="entry name" value="TRANSCRIPTION TERMINATION FACTOR 2-RELATED"/>
    <property type="match status" value="1"/>
</dbReference>
<sequence length="168" mass="18662">GMGKTIQLIALMLERPVTPTLIACPADLVDMWMTELQTRVHSPLFRVLRLIDDPQPTIQSLESFDVVVCSFAYLEGKYSAQERYLQRLVQQKETYTEERPHLAVLATLWGRVIVDEAHALHDVGSSTNAAVCALKSDQRVACTATPVGDELTNVAALMNFLHVAPWGD</sequence>
<dbReference type="EMBL" id="JBBWUH010000002">
    <property type="protein sequence ID" value="KAK8176104.1"/>
    <property type="molecule type" value="Genomic_DNA"/>
</dbReference>
<dbReference type="PANTHER" id="PTHR45626:SF22">
    <property type="entry name" value="DNA REPAIR PROTEIN RAD5"/>
    <property type="match status" value="1"/>
</dbReference>
<dbReference type="Proteomes" id="UP001456524">
    <property type="component" value="Unassembled WGS sequence"/>
</dbReference>
<comment type="caution">
    <text evidence="5">The sequence shown here is derived from an EMBL/GenBank/DDBJ whole genome shotgun (WGS) entry which is preliminary data.</text>
</comment>
<dbReference type="PROSITE" id="PS51192">
    <property type="entry name" value="HELICASE_ATP_BIND_1"/>
    <property type="match status" value="1"/>
</dbReference>
<protein>
    <submittedName>
        <fullName evidence="5">SNF2 family N-terminal domain-containing protein</fullName>
    </submittedName>
</protein>
<dbReference type="InterPro" id="IPR050628">
    <property type="entry name" value="SNF2_RAD54_helicase_TF"/>
</dbReference>
<dbReference type="Gene3D" id="3.40.50.10810">
    <property type="entry name" value="Tandem AAA-ATPase domain"/>
    <property type="match status" value="1"/>
</dbReference>
<proteinExistence type="predicted"/>
<feature type="non-terminal residue" evidence="5">
    <location>
        <position position="168"/>
    </location>
</feature>
<dbReference type="InterPro" id="IPR038718">
    <property type="entry name" value="SNF2-like_sf"/>
</dbReference>
<reference evidence="5 6" key="1">
    <citation type="journal article" date="2022" name="G3 (Bethesda)">
        <title>Enemy or ally: a genomic approach to elucidate the lifestyle of Phyllosticta citrichinaensis.</title>
        <authorList>
            <person name="Buijs V.A."/>
            <person name="Groenewald J.Z."/>
            <person name="Haridas S."/>
            <person name="LaButti K.M."/>
            <person name="Lipzen A."/>
            <person name="Martin F.M."/>
            <person name="Barry K."/>
            <person name="Grigoriev I.V."/>
            <person name="Crous P.W."/>
            <person name="Seidl M.F."/>
        </authorList>
    </citation>
    <scope>NUCLEOTIDE SEQUENCE [LARGE SCALE GENOMIC DNA]</scope>
    <source>
        <strain evidence="5 6">CBS 129764</strain>
    </source>
</reference>
<evidence type="ECO:0000313" key="6">
    <source>
        <dbReference type="Proteomes" id="UP001456524"/>
    </source>
</evidence>
<evidence type="ECO:0000313" key="5">
    <source>
        <dbReference type="EMBL" id="KAK8176104.1"/>
    </source>
</evidence>
<dbReference type="Pfam" id="PF00176">
    <property type="entry name" value="SNF2-rel_dom"/>
    <property type="match status" value="1"/>
</dbReference>
<keyword evidence="2" id="KW-0378">Hydrolase</keyword>
<keyword evidence="6" id="KW-1185">Reference proteome</keyword>
<accession>A0ABR1Y595</accession>
<dbReference type="InterPro" id="IPR014001">
    <property type="entry name" value="Helicase_ATP-bd"/>
</dbReference>
<evidence type="ECO:0000256" key="3">
    <source>
        <dbReference type="ARBA" id="ARBA00022840"/>
    </source>
</evidence>
<gene>
    <name evidence="5" type="ORF">IWX90DRAFT_372636</name>
</gene>
<organism evidence="5 6">
    <name type="scientific">Phyllosticta citrichinensis</name>
    <dbReference type="NCBI Taxonomy" id="1130410"/>
    <lineage>
        <taxon>Eukaryota</taxon>
        <taxon>Fungi</taxon>
        <taxon>Dikarya</taxon>
        <taxon>Ascomycota</taxon>
        <taxon>Pezizomycotina</taxon>
        <taxon>Dothideomycetes</taxon>
        <taxon>Dothideomycetes incertae sedis</taxon>
        <taxon>Botryosphaeriales</taxon>
        <taxon>Phyllostictaceae</taxon>
        <taxon>Phyllosticta</taxon>
    </lineage>
</organism>
<feature type="non-terminal residue" evidence="5">
    <location>
        <position position="1"/>
    </location>
</feature>
<evidence type="ECO:0000259" key="4">
    <source>
        <dbReference type="PROSITE" id="PS51192"/>
    </source>
</evidence>